<dbReference type="PROSITE" id="PS51038">
    <property type="entry name" value="BAH"/>
    <property type="match status" value="1"/>
</dbReference>
<proteinExistence type="inferred from homology"/>
<dbReference type="Pfam" id="PF01426">
    <property type="entry name" value="BAH"/>
    <property type="match status" value="1"/>
</dbReference>
<dbReference type="Gene3D" id="2.30.30.490">
    <property type="match status" value="1"/>
</dbReference>
<name>A0AAV9ASS2_ACOGR</name>
<evidence type="ECO:0000256" key="8">
    <source>
        <dbReference type="PROSITE-ProRule" id="PRU01016"/>
    </source>
</evidence>
<dbReference type="EC" id="2.1.1.37" evidence="2"/>
<dbReference type="InterPro" id="IPR018117">
    <property type="entry name" value="C5_DNA_meth_AS"/>
</dbReference>
<dbReference type="SUPFAM" id="SSF53335">
    <property type="entry name" value="S-adenosyl-L-methionine-dependent methyltransferases"/>
    <property type="match status" value="1"/>
</dbReference>
<dbReference type="GO" id="GO:0003886">
    <property type="term" value="F:DNA (cytosine-5-)-methyltransferase activity"/>
    <property type="evidence" value="ECO:0007669"/>
    <property type="project" value="UniProtKB-EC"/>
</dbReference>
<feature type="region of interest" description="Disordered" evidence="9">
    <location>
        <begin position="305"/>
        <end position="326"/>
    </location>
</feature>
<keyword evidence="5 8" id="KW-0949">S-adenosyl-L-methionine</keyword>
<feature type="region of interest" description="Disordered" evidence="9">
    <location>
        <begin position="1"/>
        <end position="73"/>
    </location>
</feature>
<organism evidence="11 12">
    <name type="scientific">Acorus gramineus</name>
    <name type="common">Dwarf sweet flag</name>
    <dbReference type="NCBI Taxonomy" id="55184"/>
    <lineage>
        <taxon>Eukaryota</taxon>
        <taxon>Viridiplantae</taxon>
        <taxon>Streptophyta</taxon>
        <taxon>Embryophyta</taxon>
        <taxon>Tracheophyta</taxon>
        <taxon>Spermatophyta</taxon>
        <taxon>Magnoliopsida</taxon>
        <taxon>Liliopsida</taxon>
        <taxon>Acoraceae</taxon>
        <taxon>Acorus</taxon>
    </lineage>
</organism>
<evidence type="ECO:0000313" key="11">
    <source>
        <dbReference type="EMBL" id="KAK1267037.1"/>
    </source>
</evidence>
<dbReference type="GO" id="GO:0003682">
    <property type="term" value="F:chromatin binding"/>
    <property type="evidence" value="ECO:0007669"/>
    <property type="project" value="InterPro"/>
</dbReference>
<dbReference type="GO" id="GO:0003677">
    <property type="term" value="F:DNA binding"/>
    <property type="evidence" value="ECO:0007669"/>
    <property type="project" value="UniProtKB-KW"/>
</dbReference>
<dbReference type="EMBL" id="JAUJYN010000007">
    <property type="protein sequence ID" value="KAK1267037.1"/>
    <property type="molecule type" value="Genomic_DNA"/>
</dbReference>
<gene>
    <name evidence="11" type="ORF">QJS04_geneDACA015518</name>
</gene>
<keyword evidence="7" id="KW-0539">Nucleus</keyword>
<evidence type="ECO:0000256" key="5">
    <source>
        <dbReference type="ARBA" id="ARBA00022691"/>
    </source>
</evidence>
<feature type="active site" evidence="8">
    <location>
        <position position="427"/>
    </location>
</feature>
<dbReference type="InterPro" id="IPR029063">
    <property type="entry name" value="SAM-dependent_MTases_sf"/>
</dbReference>
<feature type="compositionally biased region" description="Polar residues" evidence="9">
    <location>
        <begin position="41"/>
        <end position="51"/>
    </location>
</feature>
<evidence type="ECO:0000256" key="7">
    <source>
        <dbReference type="ARBA" id="ARBA00023242"/>
    </source>
</evidence>
<dbReference type="GO" id="GO:0044027">
    <property type="term" value="P:negative regulation of gene expression via chromosomal CpG island methylation"/>
    <property type="evidence" value="ECO:0007669"/>
    <property type="project" value="TreeGrafter"/>
</dbReference>
<evidence type="ECO:0000256" key="9">
    <source>
        <dbReference type="SAM" id="MobiDB-lite"/>
    </source>
</evidence>
<dbReference type="Pfam" id="PF00145">
    <property type="entry name" value="DNA_methylase"/>
    <property type="match status" value="2"/>
</dbReference>
<comment type="similarity">
    <text evidence="8">Belongs to the class I-like SAM-binding methyltransferase superfamily. C5-methyltransferase family.</text>
</comment>
<dbReference type="SMART" id="SM00439">
    <property type="entry name" value="BAH"/>
    <property type="match status" value="1"/>
</dbReference>
<dbReference type="PROSITE" id="PS00094">
    <property type="entry name" value="C5_MTASE_1"/>
    <property type="match status" value="1"/>
</dbReference>
<dbReference type="InterPro" id="IPR001025">
    <property type="entry name" value="BAH_dom"/>
</dbReference>
<reference evidence="11" key="2">
    <citation type="submission" date="2023-06" db="EMBL/GenBank/DDBJ databases">
        <authorList>
            <person name="Ma L."/>
            <person name="Liu K.-W."/>
            <person name="Li Z."/>
            <person name="Hsiao Y.-Y."/>
            <person name="Qi Y."/>
            <person name="Fu T."/>
            <person name="Tang G."/>
            <person name="Zhang D."/>
            <person name="Sun W.-H."/>
            <person name="Liu D.-K."/>
            <person name="Li Y."/>
            <person name="Chen G.-Z."/>
            <person name="Liu X.-D."/>
            <person name="Liao X.-Y."/>
            <person name="Jiang Y.-T."/>
            <person name="Yu X."/>
            <person name="Hao Y."/>
            <person name="Huang J."/>
            <person name="Zhao X.-W."/>
            <person name="Ke S."/>
            <person name="Chen Y.-Y."/>
            <person name="Wu W.-L."/>
            <person name="Hsu J.-L."/>
            <person name="Lin Y.-F."/>
            <person name="Huang M.-D."/>
            <person name="Li C.-Y."/>
            <person name="Huang L."/>
            <person name="Wang Z.-W."/>
            <person name="Zhao X."/>
            <person name="Zhong W.-Y."/>
            <person name="Peng D.-H."/>
            <person name="Ahmad S."/>
            <person name="Lan S."/>
            <person name="Zhang J.-S."/>
            <person name="Tsai W.-C."/>
            <person name="Van De Peer Y."/>
            <person name="Liu Z.-J."/>
        </authorList>
    </citation>
    <scope>NUCLEOTIDE SEQUENCE</scope>
    <source>
        <strain evidence="11">SCP</strain>
        <tissue evidence="11">Leaves</tissue>
    </source>
</reference>
<dbReference type="GO" id="GO:0032259">
    <property type="term" value="P:methylation"/>
    <property type="evidence" value="ECO:0007669"/>
    <property type="project" value="UniProtKB-KW"/>
</dbReference>
<keyword evidence="12" id="KW-1185">Reference proteome</keyword>
<dbReference type="PANTHER" id="PTHR10629:SF50">
    <property type="entry name" value="DNA (CYTOSINE-5)-METHYLTRANSFERASE CMT3"/>
    <property type="match status" value="1"/>
</dbReference>
<dbReference type="InterPro" id="IPR001525">
    <property type="entry name" value="C5_MeTfrase"/>
</dbReference>
<dbReference type="Gene3D" id="3.90.120.10">
    <property type="entry name" value="DNA Methylase, subunit A, domain 2"/>
    <property type="match status" value="2"/>
</dbReference>
<reference evidence="11" key="1">
    <citation type="journal article" date="2023" name="Nat. Commun.">
        <title>Diploid and tetraploid genomes of Acorus and the evolution of monocots.</title>
        <authorList>
            <person name="Ma L."/>
            <person name="Liu K.W."/>
            <person name="Li Z."/>
            <person name="Hsiao Y.Y."/>
            <person name="Qi Y."/>
            <person name="Fu T."/>
            <person name="Tang G.D."/>
            <person name="Zhang D."/>
            <person name="Sun W.H."/>
            <person name="Liu D.K."/>
            <person name="Li Y."/>
            <person name="Chen G.Z."/>
            <person name="Liu X.D."/>
            <person name="Liao X.Y."/>
            <person name="Jiang Y.T."/>
            <person name="Yu X."/>
            <person name="Hao Y."/>
            <person name="Huang J."/>
            <person name="Zhao X.W."/>
            <person name="Ke S."/>
            <person name="Chen Y.Y."/>
            <person name="Wu W.L."/>
            <person name="Hsu J.L."/>
            <person name="Lin Y.F."/>
            <person name="Huang M.D."/>
            <person name="Li C.Y."/>
            <person name="Huang L."/>
            <person name="Wang Z.W."/>
            <person name="Zhao X."/>
            <person name="Zhong W.Y."/>
            <person name="Peng D.H."/>
            <person name="Ahmad S."/>
            <person name="Lan S."/>
            <person name="Zhang J.S."/>
            <person name="Tsai W.C."/>
            <person name="Van de Peer Y."/>
            <person name="Liu Z.J."/>
        </authorList>
    </citation>
    <scope>NUCLEOTIDE SEQUENCE</scope>
    <source>
        <strain evidence="11">SCP</strain>
    </source>
</reference>
<dbReference type="InterPro" id="IPR043151">
    <property type="entry name" value="BAH_sf"/>
</dbReference>
<dbReference type="PROSITE" id="PS51679">
    <property type="entry name" value="SAM_MT_C5"/>
    <property type="match status" value="1"/>
</dbReference>
<keyword evidence="4 8" id="KW-0808">Transferase</keyword>
<keyword evidence="3 8" id="KW-0489">Methyltransferase</keyword>
<dbReference type="InterPro" id="IPR050390">
    <property type="entry name" value="C5-Methyltransferase"/>
</dbReference>
<dbReference type="GO" id="GO:0005634">
    <property type="term" value="C:nucleus"/>
    <property type="evidence" value="ECO:0007669"/>
    <property type="project" value="UniProtKB-SubCell"/>
</dbReference>
<feature type="compositionally biased region" description="Low complexity" evidence="9">
    <location>
        <begin position="20"/>
        <end position="32"/>
    </location>
</feature>
<keyword evidence="6" id="KW-0238">DNA-binding</keyword>
<protein>
    <recommendedName>
        <fullName evidence="2">DNA (cytosine-5-)-methyltransferase</fullName>
        <ecNumber evidence="2">2.1.1.37</ecNumber>
    </recommendedName>
</protein>
<sequence length="706" mass="79460">MFTPNEKRILRSSSKRPRSPTEASPAATSAAPSKKKKATTNGSSLKSLPQKSDSDAVIPSGGVDEDDMAGSDLDLEEMEGVDDGEEELAIEAAEEAVEEERRRPCKTEGAEEEEVVCRFIGAPVLREEAKERWPHRYNNEKWFDKGSLCSIVKRSFETAKDSIVKARHHFYEAEVENCIYRLDDDVYVAGEKGDDQYIARIVEFFEGLDGRSYFTAKWFFRLEDTIIKGKHVSDHEEKRVFISEVKDDNLLECISRKVTIIKVSPDVDLVAKSSKMPPCDLYYDMSYSPNFSTFAKIPSDEPEVLSESSSTVSCPTEVDLSKDETQSDERRELTLLDIFSGCGAMSTGLCLGANESGLKLVTAFGDIPTNNDDDSDILEASEKDFSHDSEFEVQKLIDICYGDPTNVGKDGLMFKGDADVICGGPPCQGMSGFNRFRQAADPMKDKKNNQVAIFMDIVEYLKPQFVLMENVVDILKFAEGYIGRYAQNVVGYLRDQQYELQKPIVLEDAISDLPPVTNDERRDEMTYLDDPKTDLQFKIRALKDGCNLHSKLYDHKPLQLNEDDYLRVCQVPKQKVPDYAITFKKGKSSKPFGRLWWDETIATVVTRAEPHNQVIVHPLQDRVLTIRENARLQGFPDWYKLFGPIKERYIQVGNAVAVPVARGLGYALGMAVKGLNSEGHVMTLPQNFSTLRRTESSSELEEVNLN</sequence>
<dbReference type="Gene3D" id="3.40.50.150">
    <property type="entry name" value="Vaccinia Virus protein VP39"/>
    <property type="match status" value="2"/>
</dbReference>
<evidence type="ECO:0000256" key="1">
    <source>
        <dbReference type="ARBA" id="ARBA00004123"/>
    </source>
</evidence>
<feature type="domain" description="BAH" evidence="10">
    <location>
        <begin position="178"/>
        <end position="298"/>
    </location>
</feature>
<evidence type="ECO:0000313" key="12">
    <source>
        <dbReference type="Proteomes" id="UP001179952"/>
    </source>
</evidence>
<dbReference type="Proteomes" id="UP001179952">
    <property type="component" value="Unassembled WGS sequence"/>
</dbReference>
<dbReference type="AlphaFoldDB" id="A0AAV9ASS2"/>
<dbReference type="PRINTS" id="PR00105">
    <property type="entry name" value="C5METTRFRASE"/>
</dbReference>
<comment type="caution">
    <text evidence="11">The sequence shown here is derived from an EMBL/GenBank/DDBJ whole genome shotgun (WGS) entry which is preliminary data.</text>
</comment>
<evidence type="ECO:0000256" key="3">
    <source>
        <dbReference type="ARBA" id="ARBA00022603"/>
    </source>
</evidence>
<feature type="compositionally biased region" description="Acidic residues" evidence="9">
    <location>
        <begin position="63"/>
        <end position="73"/>
    </location>
</feature>
<accession>A0AAV9ASS2</accession>
<comment type="subcellular location">
    <subcellularLocation>
        <location evidence="1">Nucleus</location>
    </subcellularLocation>
</comment>
<evidence type="ECO:0000256" key="6">
    <source>
        <dbReference type="ARBA" id="ARBA00023125"/>
    </source>
</evidence>
<evidence type="ECO:0000259" key="10">
    <source>
        <dbReference type="PROSITE" id="PS51038"/>
    </source>
</evidence>
<evidence type="ECO:0000256" key="2">
    <source>
        <dbReference type="ARBA" id="ARBA00011975"/>
    </source>
</evidence>
<dbReference type="PANTHER" id="PTHR10629">
    <property type="entry name" value="CYTOSINE-SPECIFIC METHYLTRANSFERASE"/>
    <property type="match status" value="1"/>
</dbReference>
<evidence type="ECO:0000256" key="4">
    <source>
        <dbReference type="ARBA" id="ARBA00022679"/>
    </source>
</evidence>